<evidence type="ECO:0000313" key="2">
    <source>
        <dbReference type="EMBL" id="KAK2590616.1"/>
    </source>
</evidence>
<accession>A0AAJ0CH60</accession>
<dbReference type="Proteomes" id="UP001251528">
    <property type="component" value="Unassembled WGS sequence"/>
</dbReference>
<gene>
    <name evidence="2" type="ORF">QQS21_011699</name>
</gene>
<comment type="caution">
    <text evidence="2">The sequence shown here is derived from an EMBL/GenBank/DDBJ whole genome shotgun (WGS) entry which is preliminary data.</text>
</comment>
<reference evidence="2" key="1">
    <citation type="submission" date="2023-06" db="EMBL/GenBank/DDBJ databases">
        <title>Conoideocrella luteorostrata (Hypocreales: Clavicipitaceae), a potential biocontrol fungus for elongate hemlock scale in United States Christmas tree production areas.</title>
        <authorList>
            <person name="Barrett H."/>
            <person name="Lovett B."/>
            <person name="Macias A.M."/>
            <person name="Stajich J.E."/>
            <person name="Kasson M.T."/>
        </authorList>
    </citation>
    <scope>NUCLEOTIDE SEQUENCE</scope>
    <source>
        <strain evidence="2">ARSEF 14590</strain>
    </source>
</reference>
<organism evidence="2 3">
    <name type="scientific">Conoideocrella luteorostrata</name>
    <dbReference type="NCBI Taxonomy" id="1105319"/>
    <lineage>
        <taxon>Eukaryota</taxon>
        <taxon>Fungi</taxon>
        <taxon>Dikarya</taxon>
        <taxon>Ascomycota</taxon>
        <taxon>Pezizomycotina</taxon>
        <taxon>Sordariomycetes</taxon>
        <taxon>Hypocreomycetidae</taxon>
        <taxon>Hypocreales</taxon>
        <taxon>Clavicipitaceae</taxon>
        <taxon>Conoideocrella</taxon>
    </lineage>
</organism>
<feature type="signal peptide" evidence="1">
    <location>
        <begin position="1"/>
        <end position="24"/>
    </location>
</feature>
<dbReference type="EMBL" id="JASWJB010000416">
    <property type="protein sequence ID" value="KAK2590616.1"/>
    <property type="molecule type" value="Genomic_DNA"/>
</dbReference>
<proteinExistence type="predicted"/>
<dbReference type="AlphaFoldDB" id="A0AAJ0CH60"/>
<name>A0AAJ0CH60_9HYPO</name>
<keyword evidence="1" id="KW-0732">Signal</keyword>
<evidence type="ECO:0000313" key="3">
    <source>
        <dbReference type="Proteomes" id="UP001251528"/>
    </source>
</evidence>
<keyword evidence="3" id="KW-1185">Reference proteome</keyword>
<protein>
    <submittedName>
        <fullName evidence="2">Uncharacterized protein</fullName>
    </submittedName>
</protein>
<evidence type="ECO:0000256" key="1">
    <source>
        <dbReference type="SAM" id="SignalP"/>
    </source>
</evidence>
<feature type="chain" id="PRO_5042531022" evidence="1">
    <location>
        <begin position="25"/>
        <end position="261"/>
    </location>
</feature>
<sequence length="261" mass="28925">MTALRSLLLSGIIWCLYAVGSGSAERGHEPPFNSTGTASFYLDGLGIANPKPWYVSIALKYSLGPHSFLEEKQMASSFISVPDEFINSAEANATRMCAYHIFIDPKMSISRRRKERGEGSCKGLLRDACMKYIQNFRRSLSFAGDECPKFEIGKGCEPGVIYRSTPTDYTSFSGLRRGLDGVADIPEDYHTDTLFGTGFHDEGKKAYKRHQREPYPMLLAFSHEQSRENAGGDGETKYSSNLLCVAPSKAVAQRSYKPKGL</sequence>